<dbReference type="GO" id="GO:0004315">
    <property type="term" value="F:3-oxoacyl-[acyl-carrier-protein] synthase activity"/>
    <property type="evidence" value="ECO:0007669"/>
    <property type="project" value="InterPro"/>
</dbReference>
<dbReference type="GO" id="GO:0005737">
    <property type="term" value="C:cytoplasm"/>
    <property type="evidence" value="ECO:0007669"/>
    <property type="project" value="UniProtKB-SubCell"/>
</dbReference>
<evidence type="ECO:0000259" key="14">
    <source>
        <dbReference type="Pfam" id="PF08545"/>
    </source>
</evidence>
<accession>A0A2U8FR16</accession>
<proteinExistence type="inferred from homology"/>
<dbReference type="HAMAP" id="MF_01815">
    <property type="entry name" value="FabH"/>
    <property type="match status" value="1"/>
</dbReference>
<feature type="domain" description="Beta-ketoacyl-[acyl-carrier-protein] synthase III C-terminal" evidence="13">
    <location>
        <begin position="254"/>
        <end position="342"/>
    </location>
</feature>
<keyword evidence="5 12" id="KW-0808">Transferase</keyword>
<keyword evidence="7 12" id="KW-0443">Lipid metabolism</keyword>
<comment type="subcellular location">
    <subcellularLocation>
        <location evidence="12">Cytoplasm</location>
    </subcellularLocation>
</comment>
<dbReference type="NCBIfam" id="TIGR00747">
    <property type="entry name" value="fabH"/>
    <property type="match status" value="1"/>
</dbReference>
<organism evidence="15 16">
    <name type="scientific">Aquabacterium olei</name>
    <dbReference type="NCBI Taxonomy" id="1296669"/>
    <lineage>
        <taxon>Bacteria</taxon>
        <taxon>Pseudomonadati</taxon>
        <taxon>Pseudomonadota</taxon>
        <taxon>Betaproteobacteria</taxon>
        <taxon>Burkholderiales</taxon>
        <taxon>Aquabacterium</taxon>
    </lineage>
</organism>
<evidence type="ECO:0000256" key="6">
    <source>
        <dbReference type="ARBA" id="ARBA00022832"/>
    </source>
</evidence>
<keyword evidence="12" id="KW-0963">Cytoplasm</keyword>
<comment type="pathway">
    <text evidence="1 12">Lipid metabolism; fatty acid biosynthesis.</text>
</comment>
<dbReference type="InterPro" id="IPR013751">
    <property type="entry name" value="ACP_syn_III_N"/>
</dbReference>
<dbReference type="GO" id="GO:0006633">
    <property type="term" value="P:fatty acid biosynthetic process"/>
    <property type="evidence" value="ECO:0007669"/>
    <property type="project" value="UniProtKB-UniRule"/>
</dbReference>
<dbReference type="Gene3D" id="3.40.47.10">
    <property type="match status" value="1"/>
</dbReference>
<evidence type="ECO:0000313" key="15">
    <source>
        <dbReference type="EMBL" id="AWI53278.1"/>
    </source>
</evidence>
<dbReference type="InterPro" id="IPR013747">
    <property type="entry name" value="ACP_syn_III_C"/>
</dbReference>
<dbReference type="KEGG" id="aon:DEH84_07430"/>
<keyword evidence="9 12" id="KW-0511">Multifunctional enzyme</keyword>
<dbReference type="CDD" id="cd00830">
    <property type="entry name" value="KAS_III"/>
    <property type="match status" value="1"/>
</dbReference>
<dbReference type="FunFam" id="3.40.47.10:FF:000004">
    <property type="entry name" value="3-oxoacyl-[acyl-carrier-protein] synthase 3"/>
    <property type="match status" value="1"/>
</dbReference>
<comment type="catalytic activity">
    <reaction evidence="11">
        <text>malonyl-[ACP] + acetyl-CoA + H(+) = 3-oxobutanoyl-[ACP] + CO2 + CoA</text>
        <dbReference type="Rhea" id="RHEA:12080"/>
        <dbReference type="Rhea" id="RHEA-COMP:9623"/>
        <dbReference type="Rhea" id="RHEA-COMP:9625"/>
        <dbReference type="ChEBI" id="CHEBI:15378"/>
        <dbReference type="ChEBI" id="CHEBI:16526"/>
        <dbReference type="ChEBI" id="CHEBI:57287"/>
        <dbReference type="ChEBI" id="CHEBI:57288"/>
        <dbReference type="ChEBI" id="CHEBI:78449"/>
        <dbReference type="ChEBI" id="CHEBI:78450"/>
        <dbReference type="EC" id="2.3.1.180"/>
    </reaction>
    <physiologicalReaction direction="left-to-right" evidence="11">
        <dbReference type="Rhea" id="RHEA:12081"/>
    </physiologicalReaction>
</comment>
<evidence type="ECO:0000256" key="2">
    <source>
        <dbReference type="ARBA" id="ARBA00008642"/>
    </source>
</evidence>
<reference evidence="15 16" key="1">
    <citation type="submission" date="2018-05" db="EMBL/GenBank/DDBJ databases">
        <title>complete genome sequence of Aquabacterium olei NBRC 110486.</title>
        <authorList>
            <person name="Tang B."/>
            <person name="Chang J."/>
            <person name="Zhang L."/>
            <person name="Yang H."/>
        </authorList>
    </citation>
    <scope>NUCLEOTIDE SEQUENCE [LARGE SCALE GENOMIC DNA]</scope>
    <source>
        <strain evidence="15 16">NBRC 110486</strain>
    </source>
</reference>
<dbReference type="InterPro" id="IPR004655">
    <property type="entry name" value="FabH"/>
</dbReference>
<dbReference type="NCBIfam" id="NF006829">
    <property type="entry name" value="PRK09352.1"/>
    <property type="match status" value="1"/>
</dbReference>
<evidence type="ECO:0000256" key="4">
    <source>
        <dbReference type="ARBA" id="ARBA00022516"/>
    </source>
</evidence>
<evidence type="ECO:0000256" key="7">
    <source>
        <dbReference type="ARBA" id="ARBA00023098"/>
    </source>
</evidence>
<dbReference type="PANTHER" id="PTHR43091">
    <property type="entry name" value="3-OXOACYL-[ACYL-CARRIER-PROTEIN] SYNTHASE"/>
    <property type="match status" value="1"/>
</dbReference>
<dbReference type="EMBL" id="CP029210">
    <property type="protein sequence ID" value="AWI53278.1"/>
    <property type="molecule type" value="Genomic_DNA"/>
</dbReference>
<dbReference type="PANTHER" id="PTHR43091:SF1">
    <property type="entry name" value="BETA-KETOACYL-[ACYL-CARRIER-PROTEIN] SYNTHASE III, CHLOROPLASTIC"/>
    <property type="match status" value="1"/>
</dbReference>
<keyword evidence="4 12" id="KW-0444">Lipid biosynthesis</keyword>
<name>A0A2U8FR16_9BURK</name>
<evidence type="ECO:0000313" key="16">
    <source>
        <dbReference type="Proteomes" id="UP000244892"/>
    </source>
</evidence>
<keyword evidence="8 12" id="KW-0275">Fatty acid biosynthesis</keyword>
<feature type="region of interest" description="ACP-binding" evidence="12">
    <location>
        <begin position="271"/>
        <end position="275"/>
    </location>
</feature>
<gene>
    <name evidence="12" type="primary">fabH</name>
    <name evidence="15" type="ORF">DEH84_07430</name>
</gene>
<dbReference type="Pfam" id="PF08545">
    <property type="entry name" value="ACP_syn_III"/>
    <property type="match status" value="1"/>
</dbReference>
<keyword evidence="16" id="KW-1185">Reference proteome</keyword>
<dbReference type="RefSeq" id="WP_109036160.1">
    <property type="nucleotide sequence ID" value="NZ_CP029210.1"/>
</dbReference>
<evidence type="ECO:0000259" key="13">
    <source>
        <dbReference type="Pfam" id="PF08541"/>
    </source>
</evidence>
<feature type="active site" evidence="12">
    <location>
        <position position="137"/>
    </location>
</feature>
<keyword evidence="6 12" id="KW-0276">Fatty acid metabolism</keyword>
<sequence>MSSSQTKQTPSSFPAATAGSRFSRIAGTGSYLPPKRLTNQDLVDQLAQRGVETSDEWIVERTGIRARHFAEPDVPSSALGTQAALQAIEAAGITAADIDLVICATSTPDLVFPSTACHIQRNLGIAGCAAFDVQAVCSGFLYALTVADAMIRSGSARRALVIGAEVFSRLLNFDDRTTCVLFGDGAGAVVLEASDTPGIVSTCLHADGQHIGILNVPGNVSGGEILGDATLKMDGQAVFKLAVNVLDKAAHEVLDKAGRDASCIDWLIPHQANLRIMQGTARKLKLSSDKVIVTVDQHGNTSAASVPLALDHGVRTGQIRRGQTLLLEGVGGGFTWGAALIDF</sequence>
<dbReference type="Pfam" id="PF08541">
    <property type="entry name" value="ACP_syn_III_C"/>
    <property type="match status" value="1"/>
</dbReference>
<evidence type="ECO:0000256" key="11">
    <source>
        <dbReference type="ARBA" id="ARBA00051096"/>
    </source>
</evidence>
<dbReference type="InterPro" id="IPR016039">
    <property type="entry name" value="Thiolase-like"/>
</dbReference>
<dbReference type="EC" id="2.3.1.180" evidence="3 12"/>
<evidence type="ECO:0000256" key="10">
    <source>
        <dbReference type="ARBA" id="ARBA00023315"/>
    </source>
</evidence>
<dbReference type="SUPFAM" id="SSF53901">
    <property type="entry name" value="Thiolase-like"/>
    <property type="match status" value="1"/>
</dbReference>
<comment type="subunit">
    <text evidence="12">Homodimer.</text>
</comment>
<comment type="domain">
    <text evidence="12">The last Arg residue of the ACP-binding site is essential for the weak association between ACP/AcpP and FabH.</text>
</comment>
<feature type="domain" description="Beta-ketoacyl-[acyl-carrier-protein] synthase III N-terminal" evidence="14">
    <location>
        <begin position="131"/>
        <end position="208"/>
    </location>
</feature>
<dbReference type="UniPathway" id="UPA00094"/>
<comment type="similarity">
    <text evidence="2 12">Belongs to the thiolase-like superfamily. FabH family.</text>
</comment>
<dbReference type="AlphaFoldDB" id="A0A2U8FR16"/>
<evidence type="ECO:0000256" key="9">
    <source>
        <dbReference type="ARBA" id="ARBA00023268"/>
    </source>
</evidence>
<feature type="active site" evidence="12">
    <location>
        <position position="270"/>
    </location>
</feature>
<evidence type="ECO:0000256" key="3">
    <source>
        <dbReference type="ARBA" id="ARBA00012333"/>
    </source>
</evidence>
<comment type="function">
    <text evidence="12">Catalyzes the condensation reaction of fatty acid synthesis by the addition to an acyl acceptor of two carbons from malonyl-ACP. Catalyzes the first condensation reaction which initiates fatty acid synthesis and may therefore play a role in governing the total rate of fatty acid production. Possesses both acetoacetyl-ACP synthase and acetyl transacylase activities. Its substrate specificity determines the biosynthesis of branched-chain and/or straight-chain of fatty acids.</text>
</comment>
<evidence type="ECO:0000256" key="5">
    <source>
        <dbReference type="ARBA" id="ARBA00022679"/>
    </source>
</evidence>
<dbReference type="GO" id="GO:0033818">
    <property type="term" value="F:beta-ketoacyl-acyl-carrier-protein synthase III activity"/>
    <property type="evidence" value="ECO:0007669"/>
    <property type="project" value="UniProtKB-UniRule"/>
</dbReference>
<dbReference type="Proteomes" id="UP000244892">
    <property type="component" value="Chromosome"/>
</dbReference>
<evidence type="ECO:0000256" key="1">
    <source>
        <dbReference type="ARBA" id="ARBA00005194"/>
    </source>
</evidence>
<keyword evidence="10 12" id="KW-0012">Acyltransferase</keyword>
<protein>
    <recommendedName>
        <fullName evidence="3 12">Beta-ketoacyl-[acyl-carrier-protein] synthase III</fullName>
        <shortName evidence="12">Beta-ketoacyl-ACP synthase III</shortName>
        <shortName evidence="12">KAS III</shortName>
        <ecNumber evidence="3 12">2.3.1.180</ecNumber>
    </recommendedName>
    <alternativeName>
        <fullName evidence="12">3-oxoacyl-[acyl-carrier-protein] synthase 3</fullName>
    </alternativeName>
    <alternativeName>
        <fullName evidence="12">3-oxoacyl-[acyl-carrier-protein] synthase III</fullName>
    </alternativeName>
</protein>
<evidence type="ECO:0000256" key="8">
    <source>
        <dbReference type="ARBA" id="ARBA00023160"/>
    </source>
</evidence>
<evidence type="ECO:0000256" key="12">
    <source>
        <dbReference type="HAMAP-Rule" id="MF_01815"/>
    </source>
</evidence>
<dbReference type="OrthoDB" id="9815506at2"/>
<feature type="active site" evidence="12">
    <location>
        <position position="300"/>
    </location>
</feature>